<organism evidence="1">
    <name type="scientific">Solanum chacoense</name>
    <name type="common">Chaco potato</name>
    <dbReference type="NCBI Taxonomy" id="4108"/>
    <lineage>
        <taxon>Eukaryota</taxon>
        <taxon>Viridiplantae</taxon>
        <taxon>Streptophyta</taxon>
        <taxon>Embryophyta</taxon>
        <taxon>Tracheophyta</taxon>
        <taxon>Spermatophyta</taxon>
        <taxon>Magnoliopsida</taxon>
        <taxon>eudicotyledons</taxon>
        <taxon>Gunneridae</taxon>
        <taxon>Pentapetalae</taxon>
        <taxon>asterids</taxon>
        <taxon>lamiids</taxon>
        <taxon>Solanales</taxon>
        <taxon>Solanaceae</taxon>
        <taxon>Solanoideae</taxon>
        <taxon>Solaneae</taxon>
        <taxon>Solanum</taxon>
    </lineage>
</organism>
<dbReference type="AlphaFoldDB" id="A0A0V0GLI9"/>
<proteinExistence type="predicted"/>
<protein>
    <submittedName>
        <fullName evidence="1">Putative ovule protein</fullName>
    </submittedName>
</protein>
<sequence>MHCMHILLQIRMCQAKKCFLVTHNDLFFLPKWIQKRCHSFRKESIDNKNRRLLTIYCDWLLIRSIILQMNDTRSRDNWQSKTSAKH</sequence>
<name>A0A0V0GLI9_SOLCH</name>
<evidence type="ECO:0000313" key="1">
    <source>
        <dbReference type="EMBL" id="JAP08171.1"/>
    </source>
</evidence>
<reference evidence="1" key="1">
    <citation type="submission" date="2015-12" db="EMBL/GenBank/DDBJ databases">
        <title>Gene expression during late stages of embryo sac development: a critical building block for successful pollen-pistil interactions.</title>
        <authorList>
            <person name="Liu Y."/>
            <person name="Joly V."/>
            <person name="Sabar M."/>
            <person name="Matton D.P."/>
        </authorList>
    </citation>
    <scope>NUCLEOTIDE SEQUENCE</scope>
</reference>
<dbReference type="EMBL" id="GEDG01037366">
    <property type="protein sequence ID" value="JAP08171.1"/>
    <property type="molecule type" value="Transcribed_RNA"/>
</dbReference>
<accession>A0A0V0GLI9</accession>